<dbReference type="PANTHER" id="PTHR35010:SF3">
    <property type="entry name" value="BLL4873 PROTEIN"/>
    <property type="match status" value="1"/>
</dbReference>
<dbReference type="Gene3D" id="3.30.450.180">
    <property type="match status" value="1"/>
</dbReference>
<evidence type="ECO:0000313" key="2">
    <source>
        <dbReference type="EMBL" id="BCB74630.1"/>
    </source>
</evidence>
<dbReference type="Pfam" id="PF17765">
    <property type="entry name" value="MLTR_LBD"/>
    <property type="match status" value="1"/>
</dbReference>
<dbReference type="EMBL" id="AP022870">
    <property type="protein sequence ID" value="BCB74630.1"/>
    <property type="molecule type" value="Genomic_DNA"/>
</dbReference>
<evidence type="ECO:0000259" key="1">
    <source>
        <dbReference type="SMART" id="SM00530"/>
    </source>
</evidence>
<keyword evidence="3" id="KW-1185">Reference proteome</keyword>
<dbReference type="RefSeq" id="WP_173034067.1">
    <property type="nucleotide sequence ID" value="NZ_AP022870.1"/>
</dbReference>
<dbReference type="KEGG" id="pfla:Pflav_010400"/>
<dbReference type="InterPro" id="IPR041413">
    <property type="entry name" value="MLTR_LBD"/>
</dbReference>
<name>A0A6F8XLD6_9ACTN</name>
<accession>A0A6F8XLD6</accession>
<reference evidence="2 3" key="1">
    <citation type="submission" date="2020-03" db="EMBL/GenBank/DDBJ databases">
        <title>Whole genome shotgun sequence of Phytohabitans flavus NBRC 107702.</title>
        <authorList>
            <person name="Komaki H."/>
            <person name="Tamura T."/>
        </authorList>
    </citation>
    <scope>NUCLEOTIDE SEQUENCE [LARGE SCALE GENOMIC DNA]</scope>
    <source>
        <strain evidence="2 3">NBRC 107702</strain>
    </source>
</reference>
<reference evidence="2 3" key="2">
    <citation type="submission" date="2020-03" db="EMBL/GenBank/DDBJ databases">
        <authorList>
            <person name="Ichikawa N."/>
            <person name="Kimura A."/>
            <person name="Kitahashi Y."/>
            <person name="Uohara A."/>
        </authorList>
    </citation>
    <scope>NUCLEOTIDE SEQUENCE [LARGE SCALE GENOMIC DNA]</scope>
    <source>
        <strain evidence="2 3">NBRC 107702</strain>
    </source>
</reference>
<dbReference type="AlphaFoldDB" id="A0A6F8XLD6"/>
<dbReference type="Pfam" id="PF13560">
    <property type="entry name" value="HTH_31"/>
    <property type="match status" value="1"/>
</dbReference>
<dbReference type="GO" id="GO:0003677">
    <property type="term" value="F:DNA binding"/>
    <property type="evidence" value="ECO:0007669"/>
    <property type="project" value="InterPro"/>
</dbReference>
<dbReference type="SMART" id="SM00530">
    <property type="entry name" value="HTH_XRE"/>
    <property type="match status" value="1"/>
</dbReference>
<dbReference type="SUPFAM" id="SSF47413">
    <property type="entry name" value="lambda repressor-like DNA-binding domains"/>
    <property type="match status" value="1"/>
</dbReference>
<dbReference type="PANTHER" id="PTHR35010">
    <property type="entry name" value="BLL4672 PROTEIN-RELATED"/>
    <property type="match status" value="1"/>
</dbReference>
<organism evidence="2 3">
    <name type="scientific">Phytohabitans flavus</name>
    <dbReference type="NCBI Taxonomy" id="1076124"/>
    <lineage>
        <taxon>Bacteria</taxon>
        <taxon>Bacillati</taxon>
        <taxon>Actinomycetota</taxon>
        <taxon>Actinomycetes</taxon>
        <taxon>Micromonosporales</taxon>
        <taxon>Micromonosporaceae</taxon>
    </lineage>
</organism>
<evidence type="ECO:0000313" key="3">
    <source>
        <dbReference type="Proteomes" id="UP000502508"/>
    </source>
</evidence>
<proteinExistence type="predicted"/>
<feature type="domain" description="HTH cro/C1-type" evidence="1">
    <location>
        <begin position="18"/>
        <end position="90"/>
    </location>
</feature>
<dbReference type="InterPro" id="IPR001387">
    <property type="entry name" value="Cro/C1-type_HTH"/>
</dbReference>
<sequence length="273" mass="30559">MTGLTTTERYRRDQLRDFLRSRRERLRPEDVGITAVGRRRTPGLRRQEVALLAGVGLSWYTWLEQGRDIRVSPEVLDAVASALRLSEPERTHLHLLAGLNPPRPLAPHHPDVTVELRRLLDGWSPHPAMLQDRRWNVLAVNDAARVLFGLDGTDQNCLVAFFADSRYRSVRDHWASVAPRVVAAFRADSARFPDDAGFRHLAEQLCLASPEFAQMWGRHDVVEAVQMTKAVRHAEAGDIVFDATALAVADPAGLRLMVYAPVRARAARRGCGA</sequence>
<protein>
    <submittedName>
        <fullName evidence="2">Transcriptional regulator</fullName>
    </submittedName>
</protein>
<gene>
    <name evidence="2" type="primary">mmyB</name>
    <name evidence="2" type="ORF">Pflav_010400</name>
</gene>
<dbReference type="Gene3D" id="1.10.260.40">
    <property type="entry name" value="lambda repressor-like DNA-binding domains"/>
    <property type="match status" value="1"/>
</dbReference>
<dbReference type="CDD" id="cd00093">
    <property type="entry name" value="HTH_XRE"/>
    <property type="match status" value="1"/>
</dbReference>
<dbReference type="InterPro" id="IPR010982">
    <property type="entry name" value="Lambda_DNA-bd_dom_sf"/>
</dbReference>
<dbReference type="Proteomes" id="UP000502508">
    <property type="component" value="Chromosome"/>
</dbReference>